<feature type="domain" description="Rap-GAP" evidence="5">
    <location>
        <begin position="478"/>
        <end position="696"/>
    </location>
</feature>
<dbReference type="Gene3D" id="6.10.140.210">
    <property type="match status" value="1"/>
</dbReference>
<dbReference type="Pfam" id="PF02145">
    <property type="entry name" value="Rap_GAP"/>
    <property type="match status" value="1"/>
</dbReference>
<feature type="domain" description="PDZ" evidence="6">
    <location>
        <begin position="844"/>
        <end position="920"/>
    </location>
</feature>
<dbReference type="GO" id="GO:0012505">
    <property type="term" value="C:endomembrane system"/>
    <property type="evidence" value="ECO:0007669"/>
    <property type="project" value="UniProtKB-SubCell"/>
</dbReference>
<name>A0A6J0YLN3_ODOVR</name>
<feature type="compositionally biased region" description="Polar residues" evidence="4">
    <location>
        <begin position="989"/>
        <end position="1002"/>
    </location>
</feature>
<evidence type="ECO:0000256" key="1">
    <source>
        <dbReference type="ARBA" id="ARBA00022468"/>
    </source>
</evidence>
<feature type="region of interest" description="Disordered" evidence="4">
    <location>
        <begin position="1099"/>
        <end position="1178"/>
    </location>
</feature>
<dbReference type="Gene3D" id="3.40.50.11210">
    <property type="entry name" value="Rap/Ran-GAP"/>
    <property type="match status" value="1"/>
</dbReference>
<evidence type="ECO:0000256" key="3">
    <source>
        <dbReference type="PROSITE-ProRule" id="PRU00165"/>
    </source>
</evidence>
<dbReference type="InterPro" id="IPR000331">
    <property type="entry name" value="Rap/Ran_GAP_dom"/>
</dbReference>
<evidence type="ECO:0000313" key="8">
    <source>
        <dbReference type="RefSeq" id="XP_020762117.2"/>
    </source>
</evidence>
<dbReference type="AlphaFoldDB" id="A0A6J0YLN3"/>
<feature type="region of interest" description="Disordered" evidence="4">
    <location>
        <begin position="286"/>
        <end position="310"/>
    </location>
</feature>
<dbReference type="InterPro" id="IPR050989">
    <property type="entry name" value="Rap1_Ran_GAP"/>
</dbReference>
<dbReference type="CDD" id="cd06745">
    <property type="entry name" value="PDZ_SIPA1-like"/>
    <property type="match status" value="1"/>
</dbReference>
<gene>
    <name evidence="8" type="primary">SIPA1</name>
</gene>
<feature type="compositionally biased region" description="Basic and acidic residues" evidence="4">
    <location>
        <begin position="1134"/>
        <end position="1165"/>
    </location>
</feature>
<dbReference type="InParanoid" id="A0A6J0YLN3"/>
<evidence type="ECO:0000259" key="6">
    <source>
        <dbReference type="PROSITE" id="PS50106"/>
    </source>
</evidence>
<keyword evidence="1 3" id="KW-0343">GTPase activation</keyword>
<dbReference type="InterPro" id="IPR001478">
    <property type="entry name" value="PDZ"/>
</dbReference>
<dbReference type="SUPFAM" id="SSF50156">
    <property type="entry name" value="PDZ domain-like"/>
    <property type="match status" value="1"/>
</dbReference>
<dbReference type="PROSITE" id="PS50085">
    <property type="entry name" value="RAPGAP"/>
    <property type="match status" value="1"/>
</dbReference>
<dbReference type="GO" id="GO:0048471">
    <property type="term" value="C:perinuclear region of cytoplasm"/>
    <property type="evidence" value="ECO:0007669"/>
    <property type="project" value="UniProtKB-SubCell"/>
</dbReference>
<dbReference type="GO" id="GO:0051056">
    <property type="term" value="P:regulation of small GTPase mediated signal transduction"/>
    <property type="evidence" value="ECO:0007669"/>
    <property type="project" value="InterPro"/>
</dbReference>
<reference evidence="8" key="2">
    <citation type="submission" date="2025-08" db="UniProtKB">
        <authorList>
            <consortium name="RefSeq"/>
        </authorList>
    </citation>
    <scope>IDENTIFICATION</scope>
    <source>
        <tissue evidence="8">Tongue muscle</tissue>
    </source>
</reference>
<dbReference type="PROSITE" id="PS50106">
    <property type="entry name" value="PDZ"/>
    <property type="match status" value="1"/>
</dbReference>
<dbReference type="KEGG" id="ovr:110145931"/>
<feature type="region of interest" description="Disordered" evidence="4">
    <location>
        <begin position="18"/>
        <end position="245"/>
    </location>
</feature>
<dbReference type="PANTHER" id="PTHR15711">
    <property type="entry name" value="RAP GTPASE-ACTIVATING PROTEIN"/>
    <property type="match status" value="1"/>
</dbReference>
<feature type="compositionally biased region" description="Basic residues" evidence="4">
    <location>
        <begin position="95"/>
        <end position="104"/>
    </location>
</feature>
<dbReference type="Pfam" id="PF21022">
    <property type="entry name" value="Rap-GAP_dimer"/>
    <property type="match status" value="1"/>
</dbReference>
<evidence type="ECO:0000256" key="2">
    <source>
        <dbReference type="ARBA" id="ARBA00023054"/>
    </source>
</evidence>
<feature type="compositionally biased region" description="Basic and acidic residues" evidence="4">
    <location>
        <begin position="1114"/>
        <end position="1124"/>
    </location>
</feature>
<dbReference type="InterPro" id="IPR036034">
    <property type="entry name" value="PDZ_sf"/>
</dbReference>
<dbReference type="Gene3D" id="2.30.42.10">
    <property type="match status" value="1"/>
</dbReference>
<evidence type="ECO:0000259" key="5">
    <source>
        <dbReference type="PROSITE" id="PS50085"/>
    </source>
</evidence>
<dbReference type="PANTHER" id="PTHR15711:SF14">
    <property type="entry name" value="SIGNAL-INDUCED PROLIFERATION-ASSOCIATED PROTEIN 1"/>
    <property type="match status" value="1"/>
</dbReference>
<dbReference type="InterPro" id="IPR035974">
    <property type="entry name" value="Rap/Ran-GAP_sf"/>
</dbReference>
<dbReference type="GeneID" id="110145931"/>
<dbReference type="RefSeq" id="XP_020762117.2">
    <property type="nucleotide sequence ID" value="XM_020906458.2"/>
</dbReference>
<proteinExistence type="predicted"/>
<evidence type="ECO:0000313" key="7">
    <source>
        <dbReference type="Proteomes" id="UP001652640"/>
    </source>
</evidence>
<dbReference type="Pfam" id="PF00595">
    <property type="entry name" value="PDZ"/>
    <property type="match status" value="1"/>
</dbReference>
<feature type="compositionally biased region" description="Low complexity" evidence="4">
    <location>
        <begin position="1008"/>
        <end position="1026"/>
    </location>
</feature>
<feature type="region of interest" description="Disordered" evidence="4">
    <location>
        <begin position="968"/>
        <end position="1060"/>
    </location>
</feature>
<dbReference type="GO" id="GO:0005634">
    <property type="term" value="C:nucleus"/>
    <property type="evidence" value="ECO:0007669"/>
    <property type="project" value="UniProtKB-SubCell"/>
</dbReference>
<dbReference type="SMART" id="SM00228">
    <property type="entry name" value="PDZ"/>
    <property type="match status" value="1"/>
</dbReference>
<dbReference type="Proteomes" id="UP001652640">
    <property type="component" value="Chromosome 28"/>
</dbReference>
<feature type="compositionally biased region" description="Gly residues" evidence="4">
    <location>
        <begin position="80"/>
        <end position="93"/>
    </location>
</feature>
<keyword evidence="7" id="KW-1185">Reference proteome</keyword>
<organism evidence="7 8">
    <name type="scientific">Odocoileus virginianus</name>
    <name type="common">White-tailed deer</name>
    <dbReference type="NCBI Taxonomy" id="9874"/>
    <lineage>
        <taxon>Eukaryota</taxon>
        <taxon>Metazoa</taxon>
        <taxon>Chordata</taxon>
        <taxon>Craniata</taxon>
        <taxon>Vertebrata</taxon>
        <taxon>Euteleostomi</taxon>
        <taxon>Mammalia</taxon>
        <taxon>Eutheria</taxon>
        <taxon>Laurasiatheria</taxon>
        <taxon>Artiodactyla</taxon>
        <taxon>Ruminantia</taxon>
        <taxon>Pecora</taxon>
        <taxon>Cervidae</taxon>
        <taxon>Odocoileinae</taxon>
        <taxon>Odocoileus</taxon>
    </lineage>
</organism>
<evidence type="ECO:0000256" key="4">
    <source>
        <dbReference type="SAM" id="MobiDB-lite"/>
    </source>
</evidence>
<dbReference type="GO" id="GO:0005096">
    <property type="term" value="F:GTPase activator activity"/>
    <property type="evidence" value="ECO:0007669"/>
    <property type="project" value="UniProtKB-UniRule"/>
</dbReference>
<accession>A0A6J0YLN3</accession>
<dbReference type="OrthoDB" id="2499658at2759"/>
<reference evidence="7" key="1">
    <citation type="journal article" date="2022" name="J. Hered.">
        <title>A De Novo Chromosome-Level Genome Assembly of the White-Tailed Deer, Odocoileus Virginianus.</title>
        <authorList>
            <person name="London E.W."/>
            <person name="Roca A.L."/>
            <person name="Novakofski J.E."/>
            <person name="Mateus-Pinilla N.E."/>
        </authorList>
    </citation>
    <scope>NUCLEOTIDE SEQUENCE [LARGE SCALE GENOMIC DNA]</scope>
</reference>
<feature type="compositionally biased region" description="Low complexity" evidence="4">
    <location>
        <begin position="111"/>
        <end position="126"/>
    </location>
</feature>
<dbReference type="SUPFAM" id="SSF111347">
    <property type="entry name" value="Rap/Ran-GAP"/>
    <property type="match status" value="1"/>
</dbReference>
<sequence length="1199" mass="127896">MGFPSQWRQIICLVGPGLGGDPHPGPRPQPRCEWELGNPGGPRAAQGSQALRAKVATAQPLALPGAELEEGAETSAPGRRGSGQESGSGFDGRGGGRKPTRVGRTRLGAGFLFSPQAPLSSPLLPQGRNRPAGWAPTTRARQCGPAPGEPGPQVRGTPMWAGGGVGSPRRGPAPAPTDDLFARKLRQPARPPLTPHTFEPRPTRGPLVRSGSDAGEARPPTPASPRARAHSHEEASRPAAPPARFFSDPLALLGLPAEEPEPEFPPVPEPRCFAHYDVQSLLFDWSPRPRGHGAQAEAGSGTPAAAQDQTASSDLLLEAPGFVSELGGEGELGLGGPVSPPVPPSLPNAAVSVLEEPQNRTSAYSLEHADLGAGYYRKYFYGKEHQNFFGLDEALGPVAVSLRREEKESSGGGTLHSYRIIVRTTQLRTLRGTISEDALPPGPPRGLSPRKLLEHVAPRLSPTCLRLGSASPKVPRTLLTLDEQVLSFQRKVGILYCRAGQGSEEEMYNNQEAGPAFMQFLTLLGDVVRLKGFESYRAQLDTKTDSTGTHSLYTTYQDHEIMFHVSTMLPYTPNNQQQLLRKRHIGNDIVTIVFQEPGSKPFCPTTIRSHFQHIFLVVRAEAPCTPHTSYRVAVSRTQDTPAFGPALPPGGGPFAANADFRALLLAKALNGEQAAGHARQFHAMATRTRQQYLQDLATNEVTTTSLDSASRFGLPSLGGRRRAAPRGPGAELQAAGALVWGVRAAPGARGAAGAEAGCPDGAEVPCLLGISAEALVLVAPRDGRVVFNCACRDVLAWTFSEQRLDLYYGRGEAITLRFDGSPGQAVGEVVARLQLVSRGCETRELALPRDGQGRLGFEVDAAGFITHVERFTFAETTGLRPGARLLRVCGQTLPRLGPEAAAQLLRSAPKVCVTVLPPDDSGRPRRSFSELYTLSLQEPSRRGAAEPVQDEAPAEALLPDTKQLLQVCLNDSGGPQGPGELAEERTEFLHSQNPPSPCSSLSDEAPVLPNTTPDLLLATTAKPAAPSAGREAPSAQDGPGSPSGFEDKDEPAPELRASFLPRTLSLRNSISKIMSEAGSETLEDEWQSISEIASTCNTILESLSREGQPIPESGDAKGTPKSDAEPEPGSLSEKVSHLESMLRKLQDDLQKEKADRAALEEEVRSLRHNNRRLQAESESAATRLLLASKQLGSPATDRA</sequence>
<protein>
    <submittedName>
        <fullName evidence="8">Signal-induced proliferation-associated protein 1 isoform X1</fullName>
    </submittedName>
</protein>
<keyword evidence="2" id="KW-0175">Coiled coil</keyword>